<dbReference type="GO" id="GO:0004866">
    <property type="term" value="F:endopeptidase inhibitor activity"/>
    <property type="evidence" value="ECO:0007669"/>
    <property type="project" value="InterPro"/>
</dbReference>
<dbReference type="Proteomes" id="UP001151529">
    <property type="component" value="Chromosome 19"/>
</dbReference>
<name>A0A9Q0PY66_SALVM</name>
<dbReference type="Pfam" id="PF00197">
    <property type="entry name" value="Kunitz_legume"/>
    <property type="match status" value="1"/>
</dbReference>
<dbReference type="AlphaFoldDB" id="A0A9Q0PY66"/>
<dbReference type="SUPFAM" id="SSF50386">
    <property type="entry name" value="STI-like"/>
    <property type="match status" value="1"/>
</dbReference>
<organism evidence="1 2">
    <name type="scientific">Salix viminalis</name>
    <name type="common">Common osier</name>
    <name type="synonym">Basket willow</name>
    <dbReference type="NCBI Taxonomy" id="40686"/>
    <lineage>
        <taxon>Eukaryota</taxon>
        <taxon>Viridiplantae</taxon>
        <taxon>Streptophyta</taxon>
        <taxon>Embryophyta</taxon>
        <taxon>Tracheophyta</taxon>
        <taxon>Spermatophyta</taxon>
        <taxon>Magnoliopsida</taxon>
        <taxon>eudicotyledons</taxon>
        <taxon>Gunneridae</taxon>
        <taxon>Pentapetalae</taxon>
        <taxon>rosids</taxon>
        <taxon>fabids</taxon>
        <taxon>Malpighiales</taxon>
        <taxon>Salicaceae</taxon>
        <taxon>Saliceae</taxon>
        <taxon>Salix</taxon>
    </lineage>
</organism>
<comment type="caution">
    <text evidence="1">The sequence shown here is derived from an EMBL/GenBank/DDBJ whole genome shotgun (WGS) entry which is preliminary data.</text>
</comment>
<proteinExistence type="predicted"/>
<dbReference type="InterPro" id="IPR011065">
    <property type="entry name" value="Kunitz_inhibitor_STI-like_sf"/>
</dbReference>
<keyword evidence="2" id="KW-1185">Reference proteome</keyword>
<reference evidence="1" key="2">
    <citation type="journal article" date="2023" name="Int. J. Mol. Sci.">
        <title>De Novo Assembly and Annotation of 11 Diverse Shrub Willow (Salix) Genomes Reveals Novel Gene Organization in Sex-Linked Regions.</title>
        <authorList>
            <person name="Hyden B."/>
            <person name="Feng K."/>
            <person name="Yates T.B."/>
            <person name="Jawdy S."/>
            <person name="Cereghino C."/>
            <person name="Smart L.B."/>
            <person name="Muchero W."/>
        </authorList>
    </citation>
    <scope>NUCLEOTIDE SEQUENCE [LARGE SCALE GENOMIC DNA]</scope>
    <source>
        <tissue evidence="1">Shoot tip</tissue>
    </source>
</reference>
<gene>
    <name evidence="1" type="ORF">OIU85_002992</name>
</gene>
<dbReference type="InterPro" id="IPR002160">
    <property type="entry name" value="Prot_inh_Kunz-lg"/>
</dbReference>
<accession>A0A9Q0PY66</accession>
<reference evidence="1" key="1">
    <citation type="submission" date="2022-11" db="EMBL/GenBank/DDBJ databases">
        <authorList>
            <person name="Hyden B.L."/>
            <person name="Feng K."/>
            <person name="Yates T."/>
            <person name="Jawdy S."/>
            <person name="Smart L.B."/>
            <person name="Muchero W."/>
        </authorList>
    </citation>
    <scope>NUCLEOTIDE SEQUENCE</scope>
    <source>
        <tissue evidence="1">Shoot tip</tissue>
    </source>
</reference>
<dbReference type="SMART" id="SM00452">
    <property type="entry name" value="STI"/>
    <property type="match status" value="1"/>
</dbReference>
<dbReference type="PANTHER" id="PTHR33107">
    <property type="entry name" value="KUNITZ TRYPSIN INHIBITOR 2"/>
    <property type="match status" value="1"/>
</dbReference>
<protein>
    <submittedName>
        <fullName evidence="1">Uncharacterized protein</fullName>
    </submittedName>
</protein>
<dbReference type="PANTHER" id="PTHR33107:SF5">
    <property type="entry name" value="KUNITZ TRYPSIN INHIBITOR 5"/>
    <property type="match status" value="1"/>
</dbReference>
<dbReference type="Gene3D" id="2.80.10.50">
    <property type="match status" value="1"/>
</dbReference>
<dbReference type="OrthoDB" id="835362at2759"/>
<sequence length="213" mass="23957">MNQETQEVQVAHHVLREAARQASKRQLHFPHAVHAADPEAVIDVFGNEVTAGARYFIRATSDEDNTTTLAVSATSRIICNSDVTLSPMSDKLPITFSPVEESDDSVIREGAYLNVNFNASSCRMAGVTTMWKIELRPTMRGFSPTPSVSAHASQLATLSTDWFPMPRTLFLLCLNQIQIQHHKSRVKWCRNDDIDQYYNLLQSCERMLDCLLS</sequence>
<evidence type="ECO:0000313" key="2">
    <source>
        <dbReference type="Proteomes" id="UP001151529"/>
    </source>
</evidence>
<evidence type="ECO:0000313" key="1">
    <source>
        <dbReference type="EMBL" id="KAJ6696596.1"/>
    </source>
</evidence>
<dbReference type="EMBL" id="JAPFFL010000010">
    <property type="protein sequence ID" value="KAJ6696596.1"/>
    <property type="molecule type" value="Genomic_DNA"/>
</dbReference>